<sequence>IQSNDSAEKEDAPNYHYGRFLADFDDNYVANVVRQLNRVRDPLLDMKLVFGTKWLRLYGLRTGIVYDAKFVRSVEKSHHIASLWSNMCNLQSTSPTIKALVNRLQEKAEVDTSTERVLRMDVYVKCRGSRQDDLRVCYRREYSEWTLESVQKNIRSRYAFDISLGDQINFRVRECKQIEVDAARADCVGQELCIQELMMENTTNGSCNNVDIDTFRTSVEFVQPLEASRCFTRRARIESVRVQSEVEVPYQGLKFTLRTLKDNEFQLEAQIADRAVNAVMTLGERFQLLVERIHSVLSAFAESG</sequence>
<accession>K3XBR8</accession>
<protein>
    <submittedName>
        <fullName evidence="1">Uncharacterized protein</fullName>
    </submittedName>
</protein>
<dbReference type="HOGENOM" id="CLU_917024_0_0_1"/>
<dbReference type="AlphaFoldDB" id="K3XBR8"/>
<name>K3XBR8_GLOUD</name>
<dbReference type="EMBL" id="GL376587">
    <property type="status" value="NOT_ANNOTATED_CDS"/>
    <property type="molecule type" value="Genomic_DNA"/>
</dbReference>
<reference evidence="1" key="3">
    <citation type="submission" date="2015-02" db="UniProtKB">
        <authorList>
            <consortium name="EnsemblProtists"/>
        </authorList>
    </citation>
    <scope>IDENTIFICATION</scope>
    <source>
        <strain evidence="1">DAOM BR144</strain>
    </source>
</reference>
<reference evidence="2" key="2">
    <citation type="submission" date="2010-04" db="EMBL/GenBank/DDBJ databases">
        <authorList>
            <person name="Buell R."/>
            <person name="Hamilton J."/>
            <person name="Hostetler J."/>
        </authorList>
    </citation>
    <scope>NUCLEOTIDE SEQUENCE [LARGE SCALE GENOMIC DNA]</scope>
    <source>
        <strain evidence="2">DAOM:BR144</strain>
    </source>
</reference>
<dbReference type="EnsemblProtists" id="PYU1_T014667">
    <property type="protein sequence ID" value="PYU1_T014667"/>
    <property type="gene ID" value="PYU1_G014636"/>
</dbReference>
<dbReference type="InParanoid" id="K3XBR8"/>
<evidence type="ECO:0000313" key="2">
    <source>
        <dbReference type="Proteomes" id="UP000019132"/>
    </source>
</evidence>
<reference evidence="2" key="1">
    <citation type="journal article" date="2010" name="Genome Biol.">
        <title>Genome sequence of the necrotrophic plant pathogen Pythium ultimum reveals original pathogenicity mechanisms and effector repertoire.</title>
        <authorList>
            <person name="Levesque C.A."/>
            <person name="Brouwer H."/>
            <person name="Cano L."/>
            <person name="Hamilton J.P."/>
            <person name="Holt C."/>
            <person name="Huitema E."/>
            <person name="Raffaele S."/>
            <person name="Robideau G.P."/>
            <person name="Thines M."/>
            <person name="Win J."/>
            <person name="Zerillo M.M."/>
            <person name="Beakes G.W."/>
            <person name="Boore J.L."/>
            <person name="Busam D."/>
            <person name="Dumas B."/>
            <person name="Ferriera S."/>
            <person name="Fuerstenberg S.I."/>
            <person name="Gachon C.M."/>
            <person name="Gaulin E."/>
            <person name="Govers F."/>
            <person name="Grenville-Briggs L."/>
            <person name="Horner N."/>
            <person name="Hostetler J."/>
            <person name="Jiang R.H."/>
            <person name="Johnson J."/>
            <person name="Krajaejun T."/>
            <person name="Lin H."/>
            <person name="Meijer H.J."/>
            <person name="Moore B."/>
            <person name="Morris P."/>
            <person name="Phuntmart V."/>
            <person name="Puiu D."/>
            <person name="Shetty J."/>
            <person name="Stajich J.E."/>
            <person name="Tripathy S."/>
            <person name="Wawra S."/>
            <person name="van West P."/>
            <person name="Whitty B.R."/>
            <person name="Coutinho P.M."/>
            <person name="Henrissat B."/>
            <person name="Martin F."/>
            <person name="Thomas P.D."/>
            <person name="Tyler B.M."/>
            <person name="De Vries R.P."/>
            <person name="Kamoun S."/>
            <person name="Yandell M."/>
            <person name="Tisserat N."/>
            <person name="Buell C.R."/>
        </authorList>
    </citation>
    <scope>NUCLEOTIDE SEQUENCE</scope>
    <source>
        <strain evidence="2">DAOM:BR144</strain>
    </source>
</reference>
<dbReference type="Proteomes" id="UP000019132">
    <property type="component" value="Unassembled WGS sequence"/>
</dbReference>
<organism evidence="1 2">
    <name type="scientific">Globisporangium ultimum (strain ATCC 200006 / CBS 805.95 / DAOM BR144)</name>
    <name type="common">Pythium ultimum</name>
    <dbReference type="NCBI Taxonomy" id="431595"/>
    <lineage>
        <taxon>Eukaryota</taxon>
        <taxon>Sar</taxon>
        <taxon>Stramenopiles</taxon>
        <taxon>Oomycota</taxon>
        <taxon>Peronosporomycetes</taxon>
        <taxon>Pythiales</taxon>
        <taxon>Pythiaceae</taxon>
        <taxon>Globisporangium</taxon>
    </lineage>
</organism>
<proteinExistence type="predicted"/>
<keyword evidence="2" id="KW-1185">Reference proteome</keyword>
<dbReference type="VEuPathDB" id="FungiDB:PYU1_G014636"/>
<evidence type="ECO:0000313" key="1">
    <source>
        <dbReference type="EnsemblProtists" id="PYU1_T014667"/>
    </source>
</evidence>